<organism evidence="3 4">
    <name type="scientific">Desulfovibrio subterraneus</name>
    <dbReference type="NCBI Taxonomy" id="2718620"/>
    <lineage>
        <taxon>Bacteria</taxon>
        <taxon>Pseudomonadati</taxon>
        <taxon>Thermodesulfobacteriota</taxon>
        <taxon>Desulfovibrionia</taxon>
        <taxon>Desulfovibrionales</taxon>
        <taxon>Desulfovibrionaceae</taxon>
        <taxon>Desulfovibrio</taxon>
    </lineage>
</organism>
<dbReference type="EMBL" id="BLVO01000012">
    <property type="protein sequence ID" value="GFM32439.1"/>
    <property type="molecule type" value="Genomic_DNA"/>
</dbReference>
<feature type="chain" id="PRO_5029699727" description="Rhodanese domain-containing protein" evidence="1">
    <location>
        <begin position="27"/>
        <end position="91"/>
    </location>
</feature>
<dbReference type="SUPFAM" id="SSF52821">
    <property type="entry name" value="Rhodanese/Cell cycle control phosphatase"/>
    <property type="match status" value="1"/>
</dbReference>
<reference evidence="3 4" key="1">
    <citation type="submission" date="2020-05" db="EMBL/GenBank/DDBJ databases">
        <title>Draft genome sequence of Desulfovibrio sp. strain HN2T.</title>
        <authorList>
            <person name="Ueno A."/>
            <person name="Tamazawa S."/>
            <person name="Tamamura S."/>
            <person name="Murakami T."/>
            <person name="Kiyama T."/>
            <person name="Inomata H."/>
            <person name="Amano Y."/>
            <person name="Miyakawa K."/>
            <person name="Tamaki H."/>
            <person name="Naganuma T."/>
            <person name="Kaneko K."/>
        </authorList>
    </citation>
    <scope>NUCLEOTIDE SEQUENCE [LARGE SCALE GENOMIC DNA]</scope>
    <source>
        <strain evidence="3 4">HN2</strain>
    </source>
</reference>
<dbReference type="Proteomes" id="UP000503840">
    <property type="component" value="Unassembled WGS sequence"/>
</dbReference>
<evidence type="ECO:0000313" key="4">
    <source>
        <dbReference type="Proteomes" id="UP000503840"/>
    </source>
</evidence>
<evidence type="ECO:0000256" key="1">
    <source>
        <dbReference type="SAM" id="SignalP"/>
    </source>
</evidence>
<comment type="caution">
    <text evidence="3">The sequence shown here is derived from an EMBL/GenBank/DDBJ whole genome shotgun (WGS) entry which is preliminary data.</text>
</comment>
<dbReference type="Gene3D" id="3.40.250.10">
    <property type="entry name" value="Rhodanese-like domain"/>
    <property type="match status" value="1"/>
</dbReference>
<protein>
    <recommendedName>
        <fullName evidence="2">Rhodanese domain-containing protein</fullName>
    </recommendedName>
</protein>
<dbReference type="InterPro" id="IPR036873">
    <property type="entry name" value="Rhodanese-like_dom_sf"/>
</dbReference>
<evidence type="ECO:0000259" key="2">
    <source>
        <dbReference type="PROSITE" id="PS50206"/>
    </source>
</evidence>
<sequence length="91" mass="9954">MRDKIPRLLWATLLFMLSLTVLTAHAADIAKITPEETLSRLDTALLVDARSGADWSGSTLKIKGAIRGSLQDVDTWAATIPKDKEIIVYCA</sequence>
<gene>
    <name evidence="3" type="ORF">DSM101010T_08040</name>
</gene>
<proteinExistence type="predicted"/>
<feature type="domain" description="Rhodanese" evidence="2">
    <location>
        <begin position="40"/>
        <end position="91"/>
    </location>
</feature>
<keyword evidence="1" id="KW-0732">Signal</keyword>
<name>A0A7J0BFH4_9BACT</name>
<dbReference type="InterPro" id="IPR001763">
    <property type="entry name" value="Rhodanese-like_dom"/>
</dbReference>
<dbReference type="PROSITE" id="PS50206">
    <property type="entry name" value="RHODANESE_3"/>
    <property type="match status" value="1"/>
</dbReference>
<dbReference type="RefSeq" id="WP_174404149.1">
    <property type="nucleotide sequence ID" value="NZ_BLVO01000012.1"/>
</dbReference>
<evidence type="ECO:0000313" key="3">
    <source>
        <dbReference type="EMBL" id="GFM32439.1"/>
    </source>
</evidence>
<feature type="signal peptide" evidence="1">
    <location>
        <begin position="1"/>
        <end position="26"/>
    </location>
</feature>
<accession>A0A7J0BFH4</accession>
<keyword evidence="4" id="KW-1185">Reference proteome</keyword>
<dbReference type="AlphaFoldDB" id="A0A7J0BFH4"/>